<gene>
    <name evidence="2" type="ORF">HNR50_000168</name>
</gene>
<keyword evidence="3" id="KW-1185">Reference proteome</keyword>
<dbReference type="Proteomes" id="UP000587760">
    <property type="component" value="Unassembled WGS sequence"/>
</dbReference>
<feature type="signal peptide" evidence="1">
    <location>
        <begin position="1"/>
        <end position="25"/>
    </location>
</feature>
<dbReference type="RefSeq" id="WP_184742468.1">
    <property type="nucleotide sequence ID" value="NZ_JACHGJ010000001.1"/>
</dbReference>
<organism evidence="2 3">
    <name type="scientific">Spirochaeta isovalerica</name>
    <dbReference type="NCBI Taxonomy" id="150"/>
    <lineage>
        <taxon>Bacteria</taxon>
        <taxon>Pseudomonadati</taxon>
        <taxon>Spirochaetota</taxon>
        <taxon>Spirochaetia</taxon>
        <taxon>Spirochaetales</taxon>
        <taxon>Spirochaetaceae</taxon>
        <taxon>Spirochaeta</taxon>
    </lineage>
</organism>
<comment type="caution">
    <text evidence="2">The sequence shown here is derived from an EMBL/GenBank/DDBJ whole genome shotgun (WGS) entry which is preliminary data.</text>
</comment>
<dbReference type="PANTHER" id="PTHR30189">
    <property type="entry name" value="LPS-ASSEMBLY PROTEIN"/>
    <property type="match status" value="1"/>
</dbReference>
<feature type="chain" id="PRO_5032460624" evidence="1">
    <location>
        <begin position="26"/>
        <end position="1088"/>
    </location>
</feature>
<dbReference type="GO" id="GO:0009279">
    <property type="term" value="C:cell outer membrane"/>
    <property type="evidence" value="ECO:0007669"/>
    <property type="project" value="TreeGrafter"/>
</dbReference>
<evidence type="ECO:0000313" key="3">
    <source>
        <dbReference type="Proteomes" id="UP000587760"/>
    </source>
</evidence>
<keyword evidence="1" id="KW-0732">Signal</keyword>
<evidence type="ECO:0000256" key="1">
    <source>
        <dbReference type="SAM" id="SignalP"/>
    </source>
</evidence>
<name>A0A841R3U0_9SPIO</name>
<proteinExistence type="predicted"/>
<evidence type="ECO:0000313" key="2">
    <source>
        <dbReference type="EMBL" id="MBB6478535.1"/>
    </source>
</evidence>
<dbReference type="PANTHER" id="PTHR30189:SF1">
    <property type="entry name" value="LPS-ASSEMBLY PROTEIN LPTD"/>
    <property type="match status" value="1"/>
</dbReference>
<dbReference type="AlphaFoldDB" id="A0A841R3U0"/>
<reference evidence="2 3" key="1">
    <citation type="submission" date="2020-08" db="EMBL/GenBank/DDBJ databases">
        <title>Genomic Encyclopedia of Type Strains, Phase IV (KMG-IV): sequencing the most valuable type-strain genomes for metagenomic binning, comparative biology and taxonomic classification.</title>
        <authorList>
            <person name="Goeker M."/>
        </authorList>
    </citation>
    <scope>NUCLEOTIDE SEQUENCE [LARGE SCALE GENOMIC DNA]</scope>
    <source>
        <strain evidence="2 3">DSM 2461</strain>
    </source>
</reference>
<dbReference type="GO" id="GO:1990351">
    <property type="term" value="C:transporter complex"/>
    <property type="evidence" value="ECO:0007669"/>
    <property type="project" value="TreeGrafter"/>
</dbReference>
<dbReference type="EMBL" id="JACHGJ010000001">
    <property type="protein sequence ID" value="MBB6478535.1"/>
    <property type="molecule type" value="Genomic_DNA"/>
</dbReference>
<dbReference type="InterPro" id="IPR050218">
    <property type="entry name" value="LptD"/>
</dbReference>
<sequence>MKTLELTPRKLLLILLVFSFHPVFSQDAETEVNTLFTDTIYSDINTASYYELLSWCRDLDLDTKGNSDFLKKQLYSHYDVDLNSVESGEGESDIIVKIVSADRSEYYSLEEISEDYVRISGRVKLIVKQVSLNTTHTIEADSVLFNQTTDTMTASGNIIYIKEENGNKEEYSGDNFTFNVQNWKGVILKGDFKRTQEVNKQDMEFIFSGDAIKKGEGDVVVLDQGSITSCEEEEPHYRIEAKKIWILGPDEWAILNGALYIGHIPVLYIPFYHLPGNDLFFNPVIGDESRRGYYIQTTTYLLGKKQNSEEDDSFFINIADSDETYKLVPQGLYLFKEKGEPEKDAGSDFIKYKLDYYSRLGGYTALEGSLSELWKLKGISFDLGIGVTRSIKGSGGVYTNYFDENDFIASWNGSDFFGASVPFRWGLSFGFSLLTFKLNFEYLTDPYFRSDFSGREENFDWLNYLLSQTTEDEGVEENAQSSLNWSLQGNINIPNKWADDYIKNFSLSSLKVNMLWNSKDNNDYQAPADPQELYDPYSPSRLFFYPSNITWPQTSLNLSGVLLEYKTGPGDPVPEDELEDRDIIKAPWNDGNDKENGEKKGDEDYIKKPERFDGIAIEDADQTFFTKIDYSLTGYLNFTSYMNSEIWGSPADIDFDILKSLLTNKNTFNLNYNFKFFEDILSLSGKNTLTADYLSYYGDFTEDEERNELNGRKLNWLNTLDFTIKPLRNVAFFNKSTISYEFDTNLYSLSYDAVQEVFLKEWIEWDDDDITAHRAAVNIDFSMPLLTLALSFDSTLPPRDIKQSISPSLAFSIWKWTGKVAGKVTYDENQWTPEPLTVSTRLAPLDEVSLSGDFSYNFENETPASLSAAIKLWALTGSYNMAYATDYEWDKDLQQLKDMGKDFVPTSFSLGINYQYESPMLWKNRIAMDGKIDLNLNMNLQQYNLSKLGFKLSYNLHIFEFLDLTFSIDSSNEQIFLYFPSLRDYYGITEDYSFFKDLFKSFNIFSSGQQDRYESFFNMNSLNVSLVHKLHDWDLEMTYSGKPVLDEGVLESRWDSTFSILVRWNPIEKLKVQSKYANELWNVDTEFE</sequence>
<accession>A0A841R3U0</accession>
<protein>
    <submittedName>
        <fullName evidence="2">Lipopolysaccharide assembly outer membrane protein LptD (OstA)</fullName>
    </submittedName>
</protein>